<feature type="non-terminal residue" evidence="3">
    <location>
        <position position="318"/>
    </location>
</feature>
<sequence length="318" mass="35388">LAAPSSCSSLMSTAKTINLVLPETEVHFAGSSIDGQLVLHLRSTLVDPVVKVQLVGRGCVRWTEESNPELDYYKDTTYTNLAVYVLKVKNFHIEDGCLDSGVHTFDFHFSFPPNIPSTFISEIGSISYLVKGTCCSRQTVIAEGERHLLLQGTAGDHRTHVKHNASLVVEAKEDVVYFSCFSVGLVILRISLEKNVFCPGETIVFKTEISNRTRKRVRKVIFTVDCIVLYSGFSSRGELRSLEDRSEVMRLEIQIDTAPFETMRVARALALPKPMPVTSTLMENKIMAFRYELIGTSRLPHTTSTIVARVPIIIATTS</sequence>
<keyword evidence="4" id="KW-1185">Reference proteome</keyword>
<comment type="similarity">
    <text evidence="1">Belongs to the arrestin family.</text>
</comment>
<evidence type="ECO:0000256" key="1">
    <source>
        <dbReference type="ARBA" id="ARBA00005298"/>
    </source>
</evidence>
<dbReference type="InterPro" id="IPR014752">
    <property type="entry name" value="Arrestin-like_C"/>
</dbReference>
<dbReference type="OrthoDB" id="7785529at2759"/>
<dbReference type="SMART" id="SM01017">
    <property type="entry name" value="Arrestin_C"/>
    <property type="match status" value="1"/>
</dbReference>
<dbReference type="GO" id="GO:0015031">
    <property type="term" value="P:protein transport"/>
    <property type="evidence" value="ECO:0007669"/>
    <property type="project" value="TreeGrafter"/>
</dbReference>
<dbReference type="SUPFAM" id="SSF81296">
    <property type="entry name" value="E set domains"/>
    <property type="match status" value="2"/>
</dbReference>
<dbReference type="PANTHER" id="PTHR11188">
    <property type="entry name" value="ARRESTIN DOMAIN CONTAINING PROTEIN"/>
    <property type="match status" value="1"/>
</dbReference>
<proteinExistence type="inferred from homology"/>
<accession>A0A7L2V731</accession>
<dbReference type="InterPro" id="IPR050357">
    <property type="entry name" value="Arrestin_domain-protein"/>
</dbReference>
<evidence type="ECO:0000313" key="4">
    <source>
        <dbReference type="Proteomes" id="UP000520535"/>
    </source>
</evidence>
<dbReference type="Pfam" id="PF02752">
    <property type="entry name" value="Arrestin_C"/>
    <property type="match status" value="1"/>
</dbReference>
<dbReference type="EMBL" id="VYZX01004991">
    <property type="protein sequence ID" value="NXS52971.1"/>
    <property type="molecule type" value="Genomic_DNA"/>
</dbReference>
<dbReference type="InterPro" id="IPR014756">
    <property type="entry name" value="Ig_E-set"/>
</dbReference>
<dbReference type="InterPro" id="IPR011021">
    <property type="entry name" value="Arrestin-like_N"/>
</dbReference>
<comment type="caution">
    <text evidence="3">The sequence shown here is derived from an EMBL/GenBank/DDBJ whole genome shotgun (WGS) entry which is preliminary data.</text>
</comment>
<dbReference type="Gene3D" id="2.60.40.640">
    <property type="match status" value="2"/>
</dbReference>
<gene>
    <name evidence="3" type="primary">Arrdc5</name>
    <name evidence="3" type="ORF">BRALEP_R14244</name>
</gene>
<dbReference type="AlphaFoldDB" id="A0A7L2V731"/>
<feature type="domain" description="Arrestin C-terminal-like" evidence="2">
    <location>
        <begin position="182"/>
        <end position="316"/>
    </location>
</feature>
<dbReference type="GO" id="GO:0005768">
    <property type="term" value="C:endosome"/>
    <property type="evidence" value="ECO:0007669"/>
    <property type="project" value="TreeGrafter"/>
</dbReference>
<reference evidence="3 4" key="1">
    <citation type="submission" date="2019-09" db="EMBL/GenBank/DDBJ databases">
        <title>Bird 10,000 Genomes (B10K) Project - Family phase.</title>
        <authorList>
            <person name="Zhang G."/>
        </authorList>
    </citation>
    <scope>NUCLEOTIDE SEQUENCE [LARGE SCALE GENOMIC DNA]</scope>
    <source>
        <strain evidence="3">B10K-DU-012-52</strain>
    </source>
</reference>
<dbReference type="Pfam" id="PF00339">
    <property type="entry name" value="Arrestin_N"/>
    <property type="match status" value="1"/>
</dbReference>
<evidence type="ECO:0000313" key="3">
    <source>
        <dbReference type="EMBL" id="NXS52971.1"/>
    </source>
</evidence>
<name>A0A7L2V731_9AVES</name>
<dbReference type="Proteomes" id="UP000520535">
    <property type="component" value="Unassembled WGS sequence"/>
</dbReference>
<evidence type="ECO:0000259" key="2">
    <source>
        <dbReference type="SMART" id="SM01017"/>
    </source>
</evidence>
<dbReference type="PANTHER" id="PTHR11188:SF172">
    <property type="entry name" value="ARRESTIN DOMAIN-CONTAINING PROTEIN 5"/>
    <property type="match status" value="1"/>
</dbReference>
<feature type="non-terminal residue" evidence="3">
    <location>
        <position position="1"/>
    </location>
</feature>
<organism evidence="3 4">
    <name type="scientific">Brachypteracias leptosomus</name>
    <name type="common">short-legged ground-roller</name>
    <dbReference type="NCBI Taxonomy" id="135165"/>
    <lineage>
        <taxon>Eukaryota</taxon>
        <taxon>Metazoa</taxon>
        <taxon>Chordata</taxon>
        <taxon>Craniata</taxon>
        <taxon>Vertebrata</taxon>
        <taxon>Euteleostomi</taxon>
        <taxon>Archelosauria</taxon>
        <taxon>Archosauria</taxon>
        <taxon>Dinosauria</taxon>
        <taxon>Saurischia</taxon>
        <taxon>Theropoda</taxon>
        <taxon>Coelurosauria</taxon>
        <taxon>Aves</taxon>
        <taxon>Neognathae</taxon>
        <taxon>Neoaves</taxon>
        <taxon>Telluraves</taxon>
        <taxon>Coraciimorphae</taxon>
        <taxon>Coraciiformes</taxon>
        <taxon>Brachypteraciidae</taxon>
        <taxon>Brachypteracias</taxon>
    </lineage>
</organism>
<dbReference type="InterPro" id="IPR011022">
    <property type="entry name" value="Arrestin_C-like"/>
</dbReference>
<protein>
    <submittedName>
        <fullName evidence="3">ARRD5 protein</fullName>
    </submittedName>
</protein>
<dbReference type="GO" id="GO:0005886">
    <property type="term" value="C:plasma membrane"/>
    <property type="evidence" value="ECO:0007669"/>
    <property type="project" value="TreeGrafter"/>
</dbReference>